<proteinExistence type="inferred from homology"/>
<keyword evidence="5 6" id="KW-0456">Lyase</keyword>
<dbReference type="SUPFAM" id="SSF53383">
    <property type="entry name" value="PLP-dependent transferases"/>
    <property type="match status" value="1"/>
</dbReference>
<dbReference type="PANTHER" id="PTHR45677:SF13">
    <property type="entry name" value="LP10922P"/>
    <property type="match status" value="1"/>
</dbReference>
<dbReference type="InterPro" id="IPR002129">
    <property type="entry name" value="PyrdxlP-dep_de-COase"/>
</dbReference>
<keyword evidence="3" id="KW-0210">Decarboxylase</keyword>
<keyword evidence="8" id="KW-1185">Reference proteome</keyword>
<reference evidence="8" key="1">
    <citation type="submission" date="2013-02" db="EMBL/GenBank/DDBJ databases">
        <authorList>
            <person name="Hughes D."/>
        </authorList>
    </citation>
    <scope>NUCLEOTIDE SEQUENCE</scope>
    <source>
        <strain>Durham</strain>
        <strain evidence="8">NC isolate 2 -- Noor lab</strain>
    </source>
</reference>
<evidence type="ECO:0000256" key="4">
    <source>
        <dbReference type="ARBA" id="ARBA00022898"/>
    </source>
</evidence>
<reference evidence="7" key="2">
    <citation type="submission" date="2015-06" db="UniProtKB">
        <authorList>
            <consortium name="EnsemblMetazoa"/>
        </authorList>
    </citation>
    <scope>IDENTIFICATION</scope>
</reference>
<dbReference type="PANTHER" id="PTHR45677">
    <property type="entry name" value="GLUTAMATE DECARBOXYLASE-RELATED"/>
    <property type="match status" value="1"/>
</dbReference>
<dbReference type="AlphaFoldDB" id="T1H483"/>
<dbReference type="GO" id="GO:0016831">
    <property type="term" value="F:carboxy-lyase activity"/>
    <property type="evidence" value="ECO:0007669"/>
    <property type="project" value="UniProtKB-KW"/>
</dbReference>
<evidence type="ECO:0000256" key="6">
    <source>
        <dbReference type="RuleBase" id="RU000382"/>
    </source>
</evidence>
<dbReference type="HOGENOM" id="CLU_118859_0_0_1"/>
<evidence type="ECO:0000313" key="7">
    <source>
        <dbReference type="EnsemblMetazoa" id="MESCA011087-PA"/>
    </source>
</evidence>
<dbReference type="STRING" id="36166.T1H483"/>
<evidence type="ECO:0000256" key="1">
    <source>
        <dbReference type="ARBA" id="ARBA00001933"/>
    </source>
</evidence>
<sequence>MYGMSLARYKLCPDVKTKGIFGMKPLVLFTSEESHYSFKKDAHWLGIGTDNCIAVKTNNQGQMSPLDLEDKVIRALAEDKQPFFVNATAGSTVLGAFDDLNAIADVCEKYKLWLHVDAAHGGSVMLSKNHKHLLKGVERTISLA</sequence>
<evidence type="ECO:0000313" key="8">
    <source>
        <dbReference type="Proteomes" id="UP000015102"/>
    </source>
</evidence>
<evidence type="ECO:0000256" key="5">
    <source>
        <dbReference type="ARBA" id="ARBA00023239"/>
    </source>
</evidence>
<keyword evidence="4 6" id="KW-0663">Pyridoxal phosphate</keyword>
<organism evidence="7 8">
    <name type="scientific">Megaselia scalaris</name>
    <name type="common">Humpbacked fly</name>
    <name type="synonym">Phora scalaris</name>
    <dbReference type="NCBI Taxonomy" id="36166"/>
    <lineage>
        <taxon>Eukaryota</taxon>
        <taxon>Metazoa</taxon>
        <taxon>Ecdysozoa</taxon>
        <taxon>Arthropoda</taxon>
        <taxon>Hexapoda</taxon>
        <taxon>Insecta</taxon>
        <taxon>Pterygota</taxon>
        <taxon>Neoptera</taxon>
        <taxon>Endopterygota</taxon>
        <taxon>Diptera</taxon>
        <taxon>Brachycera</taxon>
        <taxon>Muscomorpha</taxon>
        <taxon>Platypezoidea</taxon>
        <taxon>Phoridae</taxon>
        <taxon>Megaseliini</taxon>
        <taxon>Megaselia</taxon>
    </lineage>
</organism>
<name>T1H483_MEGSC</name>
<dbReference type="Pfam" id="PF00282">
    <property type="entry name" value="Pyridoxal_deC"/>
    <property type="match status" value="1"/>
</dbReference>
<comment type="cofactor">
    <cofactor evidence="1 6">
        <name>pyridoxal 5'-phosphate</name>
        <dbReference type="ChEBI" id="CHEBI:597326"/>
    </cofactor>
</comment>
<dbReference type="EnsemblMetazoa" id="MESCA011087-RA">
    <property type="protein sequence ID" value="MESCA011087-PA"/>
    <property type="gene ID" value="MESCA011087"/>
</dbReference>
<dbReference type="OMA" id="TICEKYD"/>
<dbReference type="Gene3D" id="3.40.640.10">
    <property type="entry name" value="Type I PLP-dependent aspartate aminotransferase-like (Major domain)"/>
    <property type="match status" value="1"/>
</dbReference>
<evidence type="ECO:0000256" key="2">
    <source>
        <dbReference type="ARBA" id="ARBA00009533"/>
    </source>
</evidence>
<dbReference type="GO" id="GO:0005737">
    <property type="term" value="C:cytoplasm"/>
    <property type="evidence" value="ECO:0007669"/>
    <property type="project" value="TreeGrafter"/>
</dbReference>
<evidence type="ECO:0008006" key="9">
    <source>
        <dbReference type="Google" id="ProtNLM"/>
    </source>
</evidence>
<dbReference type="EMBL" id="CAQQ02373645">
    <property type="status" value="NOT_ANNOTATED_CDS"/>
    <property type="molecule type" value="Genomic_DNA"/>
</dbReference>
<dbReference type="GO" id="GO:0030170">
    <property type="term" value="F:pyridoxal phosphate binding"/>
    <property type="evidence" value="ECO:0007669"/>
    <property type="project" value="InterPro"/>
</dbReference>
<dbReference type="GO" id="GO:0019752">
    <property type="term" value="P:carboxylic acid metabolic process"/>
    <property type="evidence" value="ECO:0007669"/>
    <property type="project" value="InterPro"/>
</dbReference>
<dbReference type="InterPro" id="IPR015424">
    <property type="entry name" value="PyrdxlP-dep_Trfase"/>
</dbReference>
<dbReference type="Proteomes" id="UP000015102">
    <property type="component" value="Unassembled WGS sequence"/>
</dbReference>
<dbReference type="InterPro" id="IPR015421">
    <property type="entry name" value="PyrdxlP-dep_Trfase_major"/>
</dbReference>
<accession>T1H483</accession>
<evidence type="ECO:0000256" key="3">
    <source>
        <dbReference type="ARBA" id="ARBA00022793"/>
    </source>
</evidence>
<protein>
    <recommendedName>
        <fullName evidence="9">Aminotransferase class V domain-containing protein</fullName>
    </recommendedName>
</protein>
<comment type="similarity">
    <text evidence="2 6">Belongs to the group II decarboxylase family.</text>
</comment>